<dbReference type="OrthoDB" id="592835at2759"/>
<dbReference type="InterPro" id="IPR008271">
    <property type="entry name" value="Ser/Thr_kinase_AS"/>
</dbReference>
<evidence type="ECO:0000256" key="4">
    <source>
        <dbReference type="ARBA" id="ARBA00022679"/>
    </source>
</evidence>
<keyword evidence="6" id="KW-0418">Kinase</keyword>
<dbReference type="Gene3D" id="1.10.510.10">
    <property type="entry name" value="Transferase(Phosphotransferase) domain 1"/>
    <property type="match status" value="1"/>
</dbReference>
<sequence>MEVMPELDVDHRNHLREVFPEAVLQGFDRLTDHTKVDALPPWKCSSSGARAKHIRCRPHHAAKHSLLPDASLPLSHGILSIVVACRNRSRSAVYSCRIAFPPPSPPFRPLVTMAAACIDAPAAAGVARHHAAPQPTRKRMRVAMGTTDDYEEEEGGFLGEGGFGDVVRARHRATGQPVAIKRLRAGDDQTALLRESLFLKAASAGNPFVVGSHGLARDPSTLELCLVMECGGTSLDDALRVAPLQSEATVRAAMWQLLTGAKKMHDAHIMHRDIKPENILVGDDDQVLRFCDFGLAVYMAEPPPYSQAGTLGYMAPEVLLGKTDYDALVDTWSLGCVMAELINGGSPLFEGVDCPHQLCDIFKLLGVPDEKAWPWFASTPFANKMAGADKHSHLREMFPEETLSKAGFEVLSGLLTPNPDKRLTAAAALRHPWFSGVVASAAQSGSGPL</sequence>
<evidence type="ECO:0000313" key="12">
    <source>
        <dbReference type="EMBL" id="KAF8681670.1"/>
    </source>
</evidence>
<dbReference type="PROSITE" id="PS00107">
    <property type="entry name" value="PROTEIN_KINASE_ATP"/>
    <property type="match status" value="1"/>
</dbReference>
<evidence type="ECO:0000256" key="2">
    <source>
        <dbReference type="ARBA" id="ARBA00012409"/>
    </source>
</evidence>
<feature type="binding site" evidence="9">
    <location>
        <position position="181"/>
    </location>
    <ligand>
        <name>ATP</name>
        <dbReference type="ChEBI" id="CHEBI:30616"/>
    </ligand>
</feature>
<evidence type="ECO:0000256" key="3">
    <source>
        <dbReference type="ARBA" id="ARBA00022553"/>
    </source>
</evidence>
<evidence type="ECO:0000256" key="7">
    <source>
        <dbReference type="ARBA" id="ARBA00022840"/>
    </source>
</evidence>
<evidence type="ECO:0000256" key="5">
    <source>
        <dbReference type="ARBA" id="ARBA00022741"/>
    </source>
</evidence>
<dbReference type="InterPro" id="IPR050108">
    <property type="entry name" value="CDK"/>
</dbReference>
<dbReference type="Proteomes" id="UP000636709">
    <property type="component" value="Unassembled WGS sequence"/>
</dbReference>
<dbReference type="PANTHER" id="PTHR24056:SF395">
    <property type="entry name" value="PROTEIN KINASE DOMAIN-CONTAINING PROTEIN"/>
    <property type="match status" value="1"/>
</dbReference>
<dbReference type="GO" id="GO:0008353">
    <property type="term" value="F:RNA polymerase II CTD heptapeptide repeat kinase activity"/>
    <property type="evidence" value="ECO:0007669"/>
    <property type="project" value="UniProtKB-EC"/>
</dbReference>
<dbReference type="InterPro" id="IPR017441">
    <property type="entry name" value="Protein_kinase_ATP_BS"/>
</dbReference>
<dbReference type="EMBL" id="JACEFO010002109">
    <property type="protein sequence ID" value="KAF8681670.1"/>
    <property type="molecule type" value="Genomic_DNA"/>
</dbReference>
<dbReference type="InterPro" id="IPR000719">
    <property type="entry name" value="Prot_kinase_dom"/>
</dbReference>
<dbReference type="GO" id="GO:0005524">
    <property type="term" value="F:ATP binding"/>
    <property type="evidence" value="ECO:0007669"/>
    <property type="project" value="UniProtKB-UniRule"/>
</dbReference>
<dbReference type="Gene3D" id="3.30.200.20">
    <property type="entry name" value="Phosphorylase Kinase, domain 1"/>
    <property type="match status" value="1"/>
</dbReference>
<comment type="caution">
    <text evidence="12">The sequence shown here is derived from an EMBL/GenBank/DDBJ whole genome shotgun (WGS) entry which is preliminary data.</text>
</comment>
<proteinExistence type="inferred from homology"/>
<evidence type="ECO:0000256" key="10">
    <source>
        <dbReference type="RuleBase" id="RU000304"/>
    </source>
</evidence>
<evidence type="ECO:0000256" key="8">
    <source>
        <dbReference type="ARBA" id="ARBA00049280"/>
    </source>
</evidence>
<gene>
    <name evidence="12" type="ORF">HU200_045095</name>
</gene>
<dbReference type="Pfam" id="PF00069">
    <property type="entry name" value="Pkinase"/>
    <property type="match status" value="1"/>
</dbReference>
<evidence type="ECO:0000259" key="11">
    <source>
        <dbReference type="PROSITE" id="PS50011"/>
    </source>
</evidence>
<dbReference type="SMART" id="SM00220">
    <property type="entry name" value="S_TKc"/>
    <property type="match status" value="1"/>
</dbReference>
<evidence type="ECO:0000313" key="13">
    <source>
        <dbReference type="Proteomes" id="UP000636709"/>
    </source>
</evidence>
<dbReference type="FunFam" id="1.10.510.10:FF:000790">
    <property type="entry name" value="Cyclin-dependent kinase G-1"/>
    <property type="match status" value="1"/>
</dbReference>
<accession>A0A835B0I3</accession>
<evidence type="ECO:0000256" key="9">
    <source>
        <dbReference type="PROSITE-ProRule" id="PRU10141"/>
    </source>
</evidence>
<comment type="similarity">
    <text evidence="1">Belongs to the protein kinase superfamily. CMGC Ser/Thr protein kinase family. CDC2/CDKX subfamily.</text>
</comment>
<dbReference type="GO" id="GO:0005634">
    <property type="term" value="C:nucleus"/>
    <property type="evidence" value="ECO:0007669"/>
    <property type="project" value="TreeGrafter"/>
</dbReference>
<dbReference type="PROSITE" id="PS00108">
    <property type="entry name" value="PROTEIN_KINASE_ST"/>
    <property type="match status" value="1"/>
</dbReference>
<keyword evidence="10" id="KW-0723">Serine/threonine-protein kinase</keyword>
<evidence type="ECO:0000256" key="1">
    <source>
        <dbReference type="ARBA" id="ARBA00006485"/>
    </source>
</evidence>
<name>A0A835B0I3_9POAL</name>
<keyword evidence="13" id="KW-1185">Reference proteome</keyword>
<organism evidence="12 13">
    <name type="scientific">Digitaria exilis</name>
    <dbReference type="NCBI Taxonomy" id="1010633"/>
    <lineage>
        <taxon>Eukaryota</taxon>
        <taxon>Viridiplantae</taxon>
        <taxon>Streptophyta</taxon>
        <taxon>Embryophyta</taxon>
        <taxon>Tracheophyta</taxon>
        <taxon>Spermatophyta</taxon>
        <taxon>Magnoliopsida</taxon>
        <taxon>Liliopsida</taxon>
        <taxon>Poales</taxon>
        <taxon>Poaceae</taxon>
        <taxon>PACMAD clade</taxon>
        <taxon>Panicoideae</taxon>
        <taxon>Panicodae</taxon>
        <taxon>Paniceae</taxon>
        <taxon>Anthephorinae</taxon>
        <taxon>Digitaria</taxon>
    </lineage>
</organism>
<dbReference type="GO" id="GO:0007346">
    <property type="term" value="P:regulation of mitotic cell cycle"/>
    <property type="evidence" value="ECO:0007669"/>
    <property type="project" value="TreeGrafter"/>
</dbReference>
<keyword evidence="7 9" id="KW-0067">ATP-binding</keyword>
<keyword evidence="4" id="KW-0808">Transferase</keyword>
<dbReference type="AlphaFoldDB" id="A0A835B0I3"/>
<keyword evidence="3" id="KW-0597">Phosphoprotein</keyword>
<reference evidence="12" key="1">
    <citation type="submission" date="2020-07" db="EMBL/GenBank/DDBJ databases">
        <title>Genome sequence and genetic diversity analysis of an under-domesticated orphan crop, white fonio (Digitaria exilis).</title>
        <authorList>
            <person name="Bennetzen J.L."/>
            <person name="Chen S."/>
            <person name="Ma X."/>
            <person name="Wang X."/>
            <person name="Yssel A.E.J."/>
            <person name="Chaluvadi S.R."/>
            <person name="Johnson M."/>
            <person name="Gangashetty P."/>
            <person name="Hamidou F."/>
            <person name="Sanogo M.D."/>
            <person name="Zwaenepoel A."/>
            <person name="Wallace J."/>
            <person name="Van De Peer Y."/>
            <person name="Van Deynze A."/>
        </authorList>
    </citation>
    <scope>NUCLEOTIDE SEQUENCE</scope>
    <source>
        <tissue evidence="12">Leaves</tissue>
    </source>
</reference>
<keyword evidence="5 9" id="KW-0547">Nucleotide-binding</keyword>
<dbReference type="PROSITE" id="PS50011">
    <property type="entry name" value="PROTEIN_KINASE_DOM"/>
    <property type="match status" value="1"/>
</dbReference>
<protein>
    <recommendedName>
        <fullName evidence="2">[RNA-polymerase]-subunit kinase</fullName>
        <ecNumber evidence="2">2.7.11.23</ecNumber>
    </recommendedName>
</protein>
<dbReference type="InterPro" id="IPR011009">
    <property type="entry name" value="Kinase-like_dom_sf"/>
</dbReference>
<comment type="catalytic activity">
    <reaction evidence="8">
        <text>[DNA-directed RNA polymerase] + ATP = phospho-[DNA-directed RNA polymerase] + ADP + H(+)</text>
        <dbReference type="Rhea" id="RHEA:10216"/>
        <dbReference type="Rhea" id="RHEA-COMP:11321"/>
        <dbReference type="Rhea" id="RHEA-COMP:11322"/>
        <dbReference type="ChEBI" id="CHEBI:15378"/>
        <dbReference type="ChEBI" id="CHEBI:30616"/>
        <dbReference type="ChEBI" id="CHEBI:43176"/>
        <dbReference type="ChEBI" id="CHEBI:68546"/>
        <dbReference type="ChEBI" id="CHEBI:456216"/>
        <dbReference type="EC" id="2.7.11.23"/>
    </reaction>
</comment>
<feature type="domain" description="Protein kinase" evidence="11">
    <location>
        <begin position="152"/>
        <end position="434"/>
    </location>
</feature>
<dbReference type="EC" id="2.7.11.23" evidence="2"/>
<dbReference type="SUPFAM" id="SSF56112">
    <property type="entry name" value="Protein kinase-like (PK-like)"/>
    <property type="match status" value="1"/>
</dbReference>
<evidence type="ECO:0000256" key="6">
    <source>
        <dbReference type="ARBA" id="ARBA00022777"/>
    </source>
</evidence>
<dbReference type="PANTHER" id="PTHR24056">
    <property type="entry name" value="CELL DIVISION PROTEIN KINASE"/>
    <property type="match status" value="1"/>
</dbReference>